<dbReference type="GeneID" id="25730216"/>
<evidence type="ECO:0000256" key="1">
    <source>
        <dbReference type="SAM" id="SignalP"/>
    </source>
</evidence>
<reference evidence="2 3" key="1">
    <citation type="journal article" date="2013" name="BMC Genomics">
        <title>Reconstruction of the lipid metabolism for the microalga Monoraphidium neglectum from its genome sequence reveals characteristics suitable for biofuel production.</title>
        <authorList>
            <person name="Bogen C."/>
            <person name="Al-Dilaimi A."/>
            <person name="Albersmeier A."/>
            <person name="Wichmann J."/>
            <person name="Grundmann M."/>
            <person name="Rupp O."/>
            <person name="Lauersen K.J."/>
            <person name="Blifernez-Klassen O."/>
            <person name="Kalinowski J."/>
            <person name="Goesmann A."/>
            <person name="Mussgnug J.H."/>
            <person name="Kruse O."/>
        </authorList>
    </citation>
    <scope>NUCLEOTIDE SEQUENCE [LARGE SCALE GENOMIC DNA]</scope>
    <source>
        <strain evidence="2 3">SAG 48.87</strain>
    </source>
</reference>
<protein>
    <submittedName>
        <fullName evidence="2">Uncharacterized protein</fullName>
    </submittedName>
</protein>
<feature type="chain" id="PRO_5002245098" evidence="1">
    <location>
        <begin position="19"/>
        <end position="297"/>
    </location>
</feature>
<evidence type="ECO:0000313" key="2">
    <source>
        <dbReference type="EMBL" id="KIY95147.1"/>
    </source>
</evidence>
<keyword evidence="3" id="KW-1185">Reference proteome</keyword>
<feature type="signal peptide" evidence="1">
    <location>
        <begin position="1"/>
        <end position="18"/>
    </location>
</feature>
<dbReference type="KEGG" id="mng:MNEG_12816"/>
<keyword evidence="1" id="KW-0732">Signal</keyword>
<dbReference type="EMBL" id="KK103673">
    <property type="protein sequence ID" value="KIY95147.1"/>
    <property type="molecule type" value="Genomic_DNA"/>
</dbReference>
<dbReference type="Proteomes" id="UP000054498">
    <property type="component" value="Unassembled WGS sequence"/>
</dbReference>
<dbReference type="RefSeq" id="XP_013894167.1">
    <property type="nucleotide sequence ID" value="XM_014038713.1"/>
</dbReference>
<name>A0A0D2J5M1_9CHLO</name>
<proteinExistence type="predicted"/>
<accession>A0A0D2J5M1</accession>
<organism evidence="2 3">
    <name type="scientific">Monoraphidium neglectum</name>
    <dbReference type="NCBI Taxonomy" id="145388"/>
    <lineage>
        <taxon>Eukaryota</taxon>
        <taxon>Viridiplantae</taxon>
        <taxon>Chlorophyta</taxon>
        <taxon>core chlorophytes</taxon>
        <taxon>Chlorophyceae</taxon>
        <taxon>CS clade</taxon>
        <taxon>Sphaeropleales</taxon>
        <taxon>Selenastraceae</taxon>
        <taxon>Monoraphidium</taxon>
    </lineage>
</organism>
<gene>
    <name evidence="2" type="ORF">MNEG_12816</name>
</gene>
<dbReference type="AlphaFoldDB" id="A0A0D2J5M1"/>
<sequence>MPSVAALLLVNMLGGITCASPQAAPKKQKLALCAPVKALTKSCSSKAGPTALMDQLCSELLAPANATADSKDPMKLHYGCGVATTAQVNRVSGDLAALEPKITAAAAQVSSVHATVVQGSNQTAALRAQVVELTAAAAALSALVQQLQANAAEPTGTGTIIAQELAALAAADTHTAQKLALLAAANQTAAQDIAALKAAKQQCTCGPELFAVDTTLTAIKAAQTANAAAVSLANATVESVKATITINAAATASFNTSLTSLAADVVNVSATVSATLSAINFTIYAKTDDLANINAER</sequence>
<evidence type="ECO:0000313" key="3">
    <source>
        <dbReference type="Proteomes" id="UP000054498"/>
    </source>
</evidence>